<dbReference type="InterPro" id="IPR036291">
    <property type="entry name" value="NAD(P)-bd_dom_sf"/>
</dbReference>
<dbReference type="Pfam" id="PF08546">
    <property type="entry name" value="ApbA_C"/>
    <property type="match status" value="1"/>
</dbReference>
<comment type="function">
    <text evidence="4">Catalyzes the NADPH-dependent reduction of ketopantoate into pantoic acid.</text>
</comment>
<evidence type="ECO:0000256" key="2">
    <source>
        <dbReference type="ARBA" id="ARBA00022857"/>
    </source>
</evidence>
<comment type="similarity">
    <text evidence="1 4">Belongs to the ketopantoate reductase family.</text>
</comment>
<dbReference type="InterPro" id="IPR051402">
    <property type="entry name" value="KPR-Related"/>
</dbReference>
<dbReference type="Gene3D" id="1.10.1040.10">
    <property type="entry name" value="N-(1-d-carboxylethyl)-l-norvaline Dehydrogenase, domain 2"/>
    <property type="match status" value="1"/>
</dbReference>
<evidence type="ECO:0000256" key="1">
    <source>
        <dbReference type="ARBA" id="ARBA00007870"/>
    </source>
</evidence>
<evidence type="ECO:0000256" key="3">
    <source>
        <dbReference type="ARBA" id="ARBA00023002"/>
    </source>
</evidence>
<dbReference type="Pfam" id="PF02558">
    <property type="entry name" value="ApbA"/>
    <property type="match status" value="1"/>
</dbReference>
<dbReference type="EMBL" id="WIWV01000013">
    <property type="protein sequence ID" value="KAF7718571.1"/>
    <property type="molecule type" value="Genomic_DNA"/>
</dbReference>
<dbReference type="InterPro" id="IPR013332">
    <property type="entry name" value="KPR_N"/>
</dbReference>
<dbReference type="Proteomes" id="UP000631181">
    <property type="component" value="Unassembled WGS sequence"/>
</dbReference>
<dbReference type="SUPFAM" id="SSF51735">
    <property type="entry name" value="NAD(P)-binding Rossmann-fold domains"/>
    <property type="match status" value="1"/>
</dbReference>
<gene>
    <name evidence="7" type="ORF">PECM_001429</name>
</gene>
<protein>
    <recommendedName>
        <fullName evidence="4">2-dehydropantoate 2-reductase</fullName>
        <ecNumber evidence="4">1.1.1.169</ecNumber>
    </recommendedName>
    <alternativeName>
        <fullName evidence="4">Ketopantoate reductase</fullName>
    </alternativeName>
</protein>
<dbReference type="NCBIfam" id="TIGR00745">
    <property type="entry name" value="apbA_panE"/>
    <property type="match status" value="1"/>
</dbReference>
<dbReference type="EC" id="1.1.1.169" evidence="4"/>
<evidence type="ECO:0000256" key="4">
    <source>
        <dbReference type="RuleBase" id="RU362068"/>
    </source>
</evidence>
<dbReference type="GO" id="GO:0005737">
    <property type="term" value="C:cytoplasm"/>
    <property type="evidence" value="ECO:0007669"/>
    <property type="project" value="TreeGrafter"/>
</dbReference>
<comment type="caution">
    <text evidence="7">The sequence shown here is derived from an EMBL/GenBank/DDBJ whole genome shotgun (WGS) entry which is preliminary data.</text>
</comment>
<dbReference type="OrthoDB" id="3609at2759"/>
<dbReference type="GO" id="GO:0008677">
    <property type="term" value="F:2-dehydropantoate 2-reductase activity"/>
    <property type="evidence" value="ECO:0007669"/>
    <property type="project" value="UniProtKB-EC"/>
</dbReference>
<dbReference type="InterPro" id="IPR003710">
    <property type="entry name" value="ApbA"/>
</dbReference>
<dbReference type="PANTHER" id="PTHR21708:SF40">
    <property type="entry name" value="REDUCTASE FAMILY PROTEIN, PUTATIVE (AFU_ORTHOLOGUE AFUA_2G14497)-RELATED"/>
    <property type="match status" value="1"/>
</dbReference>
<keyword evidence="3 4" id="KW-0560">Oxidoreductase</keyword>
<evidence type="ECO:0000313" key="8">
    <source>
        <dbReference type="Proteomes" id="UP000631181"/>
    </source>
</evidence>
<dbReference type="InterPro" id="IPR013752">
    <property type="entry name" value="KPA_reductase"/>
</dbReference>
<evidence type="ECO:0000313" key="7">
    <source>
        <dbReference type="EMBL" id="KAF7718571.1"/>
    </source>
</evidence>
<proteinExistence type="inferred from homology"/>
<reference evidence="7" key="1">
    <citation type="journal article" date="2020" name="Front. Microbiol.">
        <title>Gene regulatory networks of Penicillium echinulatum 2HH and Penicillium oxalicum 114-2 inferred by a computational biology approach.</title>
        <authorList>
            <person name="Lenz A.R."/>
            <person name="Galan-Vasquez E."/>
            <person name="Balbinot E."/>
            <person name="De Abreu F.P."/>
            <person name="De Oliveira N.S."/>
            <person name="Da Rosa L.O."/>
            <person name="De Avila E Silva S."/>
            <person name="Camassola M."/>
            <person name="Dillon A.J.P."/>
            <person name="Perez-Rueda E."/>
        </authorList>
    </citation>
    <scope>NUCLEOTIDE SEQUENCE</scope>
    <source>
        <strain evidence="7">S1M29</strain>
    </source>
</reference>
<feature type="domain" description="Ketopantoate reductase N-terminal" evidence="5">
    <location>
        <begin position="7"/>
        <end position="151"/>
    </location>
</feature>
<accession>A0A8J8W5I8</accession>
<dbReference type="FunFam" id="1.10.1040.10:FF:000017">
    <property type="entry name" value="2-dehydropantoate 2-reductase"/>
    <property type="match status" value="1"/>
</dbReference>
<organism evidence="7 8">
    <name type="scientific">Penicillium ucsense</name>
    <dbReference type="NCBI Taxonomy" id="2839758"/>
    <lineage>
        <taxon>Eukaryota</taxon>
        <taxon>Fungi</taxon>
        <taxon>Dikarya</taxon>
        <taxon>Ascomycota</taxon>
        <taxon>Pezizomycotina</taxon>
        <taxon>Eurotiomycetes</taxon>
        <taxon>Eurotiomycetidae</taxon>
        <taxon>Eurotiales</taxon>
        <taxon>Aspergillaceae</taxon>
        <taxon>Penicillium</taxon>
    </lineage>
</organism>
<keyword evidence="2 4" id="KW-0521">NADP</keyword>
<dbReference type="Gene3D" id="3.40.50.720">
    <property type="entry name" value="NAD(P)-binding Rossmann-like Domain"/>
    <property type="match status" value="1"/>
</dbReference>
<dbReference type="InterPro" id="IPR013328">
    <property type="entry name" value="6PGD_dom2"/>
</dbReference>
<dbReference type="GO" id="GO:0015940">
    <property type="term" value="P:pantothenate biosynthetic process"/>
    <property type="evidence" value="ECO:0007669"/>
    <property type="project" value="InterPro"/>
</dbReference>
<dbReference type="FunFam" id="3.40.50.720:FF:000609">
    <property type="entry name" value="2-dehydropantoate 2-reductase"/>
    <property type="match status" value="1"/>
</dbReference>
<comment type="catalytic activity">
    <reaction evidence="4">
        <text>(R)-pantoate + NADP(+) = 2-dehydropantoate + NADPH + H(+)</text>
        <dbReference type="Rhea" id="RHEA:16233"/>
        <dbReference type="ChEBI" id="CHEBI:11561"/>
        <dbReference type="ChEBI" id="CHEBI:15378"/>
        <dbReference type="ChEBI" id="CHEBI:15980"/>
        <dbReference type="ChEBI" id="CHEBI:57783"/>
        <dbReference type="ChEBI" id="CHEBI:58349"/>
        <dbReference type="EC" id="1.1.1.169"/>
    </reaction>
</comment>
<name>A0A8J8W5I8_9EURO</name>
<keyword evidence="8" id="KW-1185">Reference proteome</keyword>
<dbReference type="PANTHER" id="PTHR21708">
    <property type="entry name" value="PROBABLE 2-DEHYDROPANTOATE 2-REDUCTASE"/>
    <property type="match status" value="1"/>
</dbReference>
<sequence length="314" mass="35166">MSHPIDVMIYGLGAIGSFYAFILNRSERVRLTVVARSNYDAVCQNVRLSSPLRLFAHLVKSPDEASTMDYIICANKAIDQHRVAAVLKPAVDPDRTSIVIIQNGVGNEEVFREQYPRNLIITCVTWVGATQTRPGVVNHTKSENLQIGTFPNPRLDQTIATERLTEFAALLEHGKTRFQICDDIQQKRWEKVVWNAAWNSVTTLTMVDTQTWLHSSPDAEPFTRKLMFEVITIARACGVPLGDDLIDQQMAKIKAMPGIGSSMQVDRKNGRPMEIDVILGFPLQKAKEHGVLAPYLESLCVLLRAIDQRLRAAL</sequence>
<dbReference type="SUPFAM" id="SSF48179">
    <property type="entry name" value="6-phosphogluconate dehydrogenase C-terminal domain-like"/>
    <property type="match status" value="1"/>
</dbReference>
<dbReference type="InterPro" id="IPR008927">
    <property type="entry name" value="6-PGluconate_DH-like_C_sf"/>
</dbReference>
<evidence type="ECO:0000259" key="5">
    <source>
        <dbReference type="Pfam" id="PF02558"/>
    </source>
</evidence>
<dbReference type="AlphaFoldDB" id="A0A8J8W5I8"/>
<feature type="domain" description="Ketopantoate reductase C-terminal" evidence="6">
    <location>
        <begin position="183"/>
        <end position="306"/>
    </location>
</feature>
<evidence type="ECO:0000259" key="6">
    <source>
        <dbReference type="Pfam" id="PF08546"/>
    </source>
</evidence>